<gene>
    <name evidence="5" type="ORF">VIN30_04100</name>
</gene>
<proteinExistence type="predicted"/>
<dbReference type="InterPro" id="IPR017900">
    <property type="entry name" value="4Fe4S_Fe_S_CS"/>
</dbReference>
<dbReference type="PROSITE" id="PS51379">
    <property type="entry name" value="4FE4S_FER_2"/>
    <property type="match status" value="1"/>
</dbReference>
<dbReference type="InterPro" id="IPR053135">
    <property type="entry name" value="AKR2_Oxidoreductase"/>
</dbReference>
<dbReference type="PANTHER" id="PTHR43312">
    <property type="entry name" value="D-THREO-ALDOSE 1-DEHYDROGENASE"/>
    <property type="match status" value="1"/>
</dbReference>
<dbReference type="PANTHER" id="PTHR43312:SF2">
    <property type="entry name" value="OXIDOREDUCTASE"/>
    <property type="match status" value="1"/>
</dbReference>
<evidence type="ECO:0000313" key="5">
    <source>
        <dbReference type="EMBL" id="MEC4175622.1"/>
    </source>
</evidence>
<dbReference type="Gene3D" id="3.30.70.20">
    <property type="match status" value="1"/>
</dbReference>
<dbReference type="Proteomes" id="UP001349994">
    <property type="component" value="Unassembled WGS sequence"/>
</dbReference>
<dbReference type="EMBL" id="JAYMFF010000007">
    <property type="protein sequence ID" value="MEC4175622.1"/>
    <property type="molecule type" value="Genomic_DNA"/>
</dbReference>
<organism evidence="5 6">
    <name type="scientific">Adlercreutzia wanghongyangiae</name>
    <dbReference type="NCBI Taxonomy" id="3111451"/>
    <lineage>
        <taxon>Bacteria</taxon>
        <taxon>Bacillati</taxon>
        <taxon>Actinomycetota</taxon>
        <taxon>Coriobacteriia</taxon>
        <taxon>Eggerthellales</taxon>
        <taxon>Eggerthellaceae</taxon>
        <taxon>Adlercreutzia</taxon>
    </lineage>
</organism>
<evidence type="ECO:0000256" key="2">
    <source>
        <dbReference type="ARBA" id="ARBA00023004"/>
    </source>
</evidence>
<dbReference type="CDD" id="cd19096">
    <property type="entry name" value="AKR_Fe-S_oxidoreductase"/>
    <property type="match status" value="1"/>
</dbReference>
<evidence type="ECO:0000256" key="3">
    <source>
        <dbReference type="ARBA" id="ARBA00023014"/>
    </source>
</evidence>
<dbReference type="InterPro" id="IPR017896">
    <property type="entry name" value="4Fe4S_Fe-S-bd"/>
</dbReference>
<keyword evidence="6" id="KW-1185">Reference proteome</keyword>
<dbReference type="SUPFAM" id="SSF46548">
    <property type="entry name" value="alpha-helical ferredoxin"/>
    <property type="match status" value="1"/>
</dbReference>
<dbReference type="Pfam" id="PF13187">
    <property type="entry name" value="Fer4_9"/>
    <property type="match status" value="1"/>
</dbReference>
<dbReference type="InterPro" id="IPR036812">
    <property type="entry name" value="NAD(P)_OxRdtase_dom_sf"/>
</dbReference>
<protein>
    <submittedName>
        <fullName evidence="5">Aldo/keto reductase</fullName>
    </submittedName>
</protein>
<keyword evidence="2" id="KW-0408">Iron</keyword>
<evidence type="ECO:0000256" key="1">
    <source>
        <dbReference type="ARBA" id="ARBA00022723"/>
    </source>
</evidence>
<evidence type="ECO:0000259" key="4">
    <source>
        <dbReference type="PROSITE" id="PS51379"/>
    </source>
</evidence>
<sequence length="374" mass="41448">MMEKTGKLAPLGFGFMRLPLTDADDPAAIDIDKCCELVDVFMDAGFTYFDSARGYHNGKSEWALKKALVERYPRDSFQLATKLPAWLASNADHARAMFDKSLRECGVDYFDYYLLHNLGESLTPPFEEYGLWEFCAQKKAEGKIRNFGFSIHDNAEELEKVLDAHPDVDFVQLQINYVDWESDIIQSRRCFEVCQERGLPVVIMEPVKGGTLVRLPDAVADILRAAEPGAPIASWALRFAGSLPNVIAVLSGMNTPEMVAENAAIMRDGVPLTEGEYAVIDAARAALAALPGVPCTDCRYCMKGCPEGVHINTIMQSLNIYDQMGDAYRAQENYNWNTGDGKASRCIQCGACESVCPQHIAIVSELERAAELFE</sequence>
<keyword evidence="1" id="KW-0479">Metal-binding</keyword>
<dbReference type="InterPro" id="IPR023210">
    <property type="entry name" value="NADP_OxRdtase_dom"/>
</dbReference>
<dbReference type="RefSeq" id="WP_338209499.1">
    <property type="nucleotide sequence ID" value="NZ_JAYMFF010000007.1"/>
</dbReference>
<feature type="domain" description="4Fe-4S ferredoxin-type" evidence="4">
    <location>
        <begin position="337"/>
        <end position="366"/>
    </location>
</feature>
<reference evidence="5 6" key="1">
    <citation type="submission" date="2024-01" db="EMBL/GenBank/DDBJ databases">
        <title>novel species in genus Adlercreutzia.</title>
        <authorList>
            <person name="Liu X."/>
        </authorList>
    </citation>
    <scope>NUCLEOTIDE SEQUENCE [LARGE SCALE GENOMIC DNA]</scope>
    <source>
        <strain evidence="5 6">R7</strain>
    </source>
</reference>
<dbReference type="SUPFAM" id="SSF51430">
    <property type="entry name" value="NAD(P)-linked oxidoreductase"/>
    <property type="match status" value="1"/>
</dbReference>
<dbReference type="Pfam" id="PF00248">
    <property type="entry name" value="Aldo_ket_red"/>
    <property type="match status" value="1"/>
</dbReference>
<name>A0ABU6IGQ6_9ACTN</name>
<dbReference type="Gene3D" id="3.20.20.100">
    <property type="entry name" value="NADP-dependent oxidoreductase domain"/>
    <property type="match status" value="1"/>
</dbReference>
<dbReference type="PROSITE" id="PS00198">
    <property type="entry name" value="4FE4S_FER_1"/>
    <property type="match status" value="1"/>
</dbReference>
<comment type="caution">
    <text evidence="5">The sequence shown here is derived from an EMBL/GenBank/DDBJ whole genome shotgun (WGS) entry which is preliminary data.</text>
</comment>
<keyword evidence="3" id="KW-0411">Iron-sulfur</keyword>
<evidence type="ECO:0000313" key="6">
    <source>
        <dbReference type="Proteomes" id="UP001349994"/>
    </source>
</evidence>
<accession>A0ABU6IGQ6</accession>